<evidence type="ECO:0000256" key="4">
    <source>
        <dbReference type="PROSITE-ProRule" id="PRU00267"/>
    </source>
</evidence>
<dbReference type="InterPro" id="IPR039430">
    <property type="entry name" value="Thymidylate_kin-like_dom"/>
</dbReference>
<keyword evidence="1" id="KW-0805">Transcription regulation</keyword>
<dbReference type="FunFam" id="1.10.30.10:FF:000041">
    <property type="entry name" value="HMG box family protein"/>
    <property type="match status" value="1"/>
</dbReference>
<feature type="region of interest" description="Disordered" evidence="5">
    <location>
        <begin position="97"/>
        <end position="128"/>
    </location>
</feature>
<keyword evidence="4" id="KW-0539">Nucleus</keyword>
<comment type="caution">
    <text evidence="7">The sequence shown here is derived from an EMBL/GenBank/DDBJ whole genome shotgun (WGS) entry which is preliminary data.</text>
</comment>
<feature type="compositionally biased region" description="Polar residues" evidence="5">
    <location>
        <begin position="637"/>
        <end position="665"/>
    </location>
</feature>
<evidence type="ECO:0000259" key="6">
    <source>
        <dbReference type="PROSITE" id="PS50118"/>
    </source>
</evidence>
<gene>
    <name evidence="7" type="ORF">FWILDA_LOCUS3734</name>
</gene>
<dbReference type="Pfam" id="PF02223">
    <property type="entry name" value="Thymidylate_kin"/>
    <property type="match status" value="1"/>
</dbReference>
<feature type="domain" description="HMG box" evidence="6">
    <location>
        <begin position="221"/>
        <end position="289"/>
    </location>
</feature>
<feature type="compositionally biased region" description="Low complexity" evidence="5">
    <location>
        <begin position="9"/>
        <end position="29"/>
    </location>
</feature>
<dbReference type="GO" id="GO:0005634">
    <property type="term" value="C:nucleus"/>
    <property type="evidence" value="ECO:0007669"/>
    <property type="project" value="UniProtKB-UniRule"/>
</dbReference>
<evidence type="ECO:0000256" key="5">
    <source>
        <dbReference type="SAM" id="MobiDB-lite"/>
    </source>
</evidence>
<reference evidence="7" key="1">
    <citation type="submission" date="2022-08" db="EMBL/GenBank/DDBJ databases">
        <authorList>
            <person name="Kallberg Y."/>
            <person name="Tangrot J."/>
            <person name="Rosling A."/>
        </authorList>
    </citation>
    <scope>NUCLEOTIDE SEQUENCE</scope>
    <source>
        <strain evidence="7">Wild A</strain>
    </source>
</reference>
<dbReference type="PROSITE" id="PS50118">
    <property type="entry name" value="HMG_BOX_2"/>
    <property type="match status" value="1"/>
</dbReference>
<dbReference type="Pfam" id="PF00505">
    <property type="entry name" value="HMG_box"/>
    <property type="match status" value="1"/>
</dbReference>
<dbReference type="InterPro" id="IPR036910">
    <property type="entry name" value="HMG_box_dom_sf"/>
</dbReference>
<dbReference type="InterPro" id="IPR009071">
    <property type="entry name" value="HMG_box_dom"/>
</dbReference>
<keyword evidence="8" id="KW-1185">Reference proteome</keyword>
<dbReference type="GO" id="GO:0001228">
    <property type="term" value="F:DNA-binding transcription activator activity, RNA polymerase II-specific"/>
    <property type="evidence" value="ECO:0007669"/>
    <property type="project" value="TreeGrafter"/>
</dbReference>
<dbReference type="GO" id="GO:0000122">
    <property type="term" value="P:negative regulation of transcription by RNA polymerase II"/>
    <property type="evidence" value="ECO:0007669"/>
    <property type="project" value="TreeGrafter"/>
</dbReference>
<keyword evidence="3" id="KW-0804">Transcription</keyword>
<dbReference type="AlphaFoldDB" id="A0A9W4SGK8"/>
<dbReference type="Proteomes" id="UP001153678">
    <property type="component" value="Unassembled WGS sequence"/>
</dbReference>
<name>A0A9W4SGK8_9GLOM</name>
<dbReference type="PANTHER" id="PTHR10270:SF161">
    <property type="entry name" value="SEX-DETERMINING REGION Y PROTEIN"/>
    <property type="match status" value="1"/>
</dbReference>
<dbReference type="SUPFAM" id="SSF52540">
    <property type="entry name" value="P-loop containing nucleoside triphosphate hydrolases"/>
    <property type="match status" value="1"/>
</dbReference>
<organism evidence="7 8">
    <name type="scientific">Funneliformis geosporum</name>
    <dbReference type="NCBI Taxonomy" id="1117311"/>
    <lineage>
        <taxon>Eukaryota</taxon>
        <taxon>Fungi</taxon>
        <taxon>Fungi incertae sedis</taxon>
        <taxon>Mucoromycota</taxon>
        <taxon>Glomeromycotina</taxon>
        <taxon>Glomeromycetes</taxon>
        <taxon>Glomerales</taxon>
        <taxon>Glomeraceae</taxon>
        <taxon>Funneliformis</taxon>
    </lineage>
</organism>
<dbReference type="SUPFAM" id="SSF47095">
    <property type="entry name" value="HMG-box"/>
    <property type="match status" value="1"/>
</dbReference>
<dbReference type="EMBL" id="CAMKVN010000516">
    <property type="protein sequence ID" value="CAI2168740.1"/>
    <property type="molecule type" value="Genomic_DNA"/>
</dbReference>
<proteinExistence type="predicted"/>
<evidence type="ECO:0000313" key="7">
    <source>
        <dbReference type="EMBL" id="CAI2168740.1"/>
    </source>
</evidence>
<dbReference type="GO" id="GO:0000978">
    <property type="term" value="F:RNA polymerase II cis-regulatory region sequence-specific DNA binding"/>
    <property type="evidence" value="ECO:0007669"/>
    <property type="project" value="TreeGrafter"/>
</dbReference>
<feature type="compositionally biased region" description="Polar residues" evidence="5">
    <location>
        <begin position="99"/>
        <end position="114"/>
    </location>
</feature>
<accession>A0A9W4SGK8</accession>
<dbReference type="OrthoDB" id="425602at2759"/>
<feature type="region of interest" description="Disordered" evidence="5">
    <location>
        <begin position="630"/>
        <end position="683"/>
    </location>
</feature>
<feature type="compositionally biased region" description="Polar residues" evidence="5">
    <location>
        <begin position="188"/>
        <end position="201"/>
    </location>
</feature>
<dbReference type="PANTHER" id="PTHR10270">
    <property type="entry name" value="SOX TRANSCRIPTION FACTOR"/>
    <property type="match status" value="1"/>
</dbReference>
<evidence type="ECO:0000256" key="3">
    <source>
        <dbReference type="ARBA" id="ARBA00023163"/>
    </source>
</evidence>
<dbReference type="Gene3D" id="1.10.30.10">
    <property type="entry name" value="High mobility group box domain"/>
    <property type="match status" value="1"/>
</dbReference>
<protein>
    <submittedName>
        <fullName evidence="7">10329_t:CDS:1</fullName>
    </submittedName>
</protein>
<evidence type="ECO:0000256" key="2">
    <source>
        <dbReference type="ARBA" id="ARBA00023125"/>
    </source>
</evidence>
<feature type="region of interest" description="Disordered" evidence="5">
    <location>
        <begin position="182"/>
        <end position="201"/>
    </location>
</feature>
<dbReference type="SMART" id="SM00398">
    <property type="entry name" value="HMG"/>
    <property type="match status" value="1"/>
</dbReference>
<evidence type="ECO:0000256" key="1">
    <source>
        <dbReference type="ARBA" id="ARBA00023015"/>
    </source>
</evidence>
<sequence length="683" mass="76091">MRYSTAQKNPSVSLNSPIISSSSPVAIVNNGNDMDETQNSSPPSSLPSTPTPQPRLLSDIDNDSVDPSIITIASNALIDNARSAASISNLINHDEEQRINTNSPKSQPTSQISVHDNDENDISNNRDFDTSKRLRCNLKNLTLADGNSDEIIRINHINDNDSTPPSPVTSSGFDEMIIDDHHSDECSGANSPTNSSMSGATSSVGNNINFVTKQTRKKPYIPRPPNSFILYRQHHHPLILNKHPGINNSEISRIIADHWRNLSNQEKGEWKKKAEEAKERHMKAWPDYKYQPRRRVVGPTFKKPLKGPGAPSSSIKSDAFSAQEGMMDNFVIELSKLPSHRKIGHNEPFKHPSVIIIEGGSKELNKLDRNGNNNQRKPSPAEAIKAKLGLPINQLSTSSSPQRLPPPHTLDSTALQSNQLYEFLKNEGIRARLCKFPDSTTPSGNALKLYQSSNRQPNPKTLHLLIAAHWWEIMPVMKDQLMNGVTLIVDRYVYSAMAASAAKGLDLNWCKTSYIQLLSPDLIFFLKVETNEMDNQQLPQLSLPRVNDVLGIDSDNGRIAKEWQRRMQDALSRLAEGQWKILDARKSNNIINAQIITASIEVIERCRKSNMGYGNMFNNTIMSQQNQQLLPPPIVPASSQQPQYSSVNLNGSPPLSHQQQKNSNVLPPIGRHDGFSRKVHIQL</sequence>
<dbReference type="InterPro" id="IPR050140">
    <property type="entry name" value="SRY-related_HMG-box_TF-like"/>
</dbReference>
<dbReference type="InterPro" id="IPR027417">
    <property type="entry name" value="P-loop_NTPase"/>
</dbReference>
<keyword evidence="2 4" id="KW-0238">DNA-binding</keyword>
<dbReference type="Gene3D" id="3.40.50.300">
    <property type="entry name" value="P-loop containing nucleotide triphosphate hydrolases"/>
    <property type="match status" value="1"/>
</dbReference>
<feature type="region of interest" description="Disordered" evidence="5">
    <location>
        <begin position="1"/>
        <end position="63"/>
    </location>
</feature>
<dbReference type="GO" id="GO:0030154">
    <property type="term" value="P:cell differentiation"/>
    <property type="evidence" value="ECO:0007669"/>
    <property type="project" value="TreeGrafter"/>
</dbReference>
<dbReference type="CDD" id="cd01389">
    <property type="entry name" value="HMG-box_ROX1-like"/>
    <property type="match status" value="1"/>
</dbReference>
<feature type="DNA-binding region" description="HMG box" evidence="4">
    <location>
        <begin position="221"/>
        <end position="289"/>
    </location>
</feature>
<evidence type="ECO:0000313" key="8">
    <source>
        <dbReference type="Proteomes" id="UP001153678"/>
    </source>
</evidence>